<keyword evidence="3" id="KW-1185">Reference proteome</keyword>
<proteinExistence type="predicted"/>
<gene>
    <name evidence="2" type="ORF">FHR24_001416</name>
</gene>
<dbReference type="RefSeq" id="WP_167185993.1">
    <property type="nucleotide sequence ID" value="NZ_JAASQL010000001.1"/>
</dbReference>
<reference evidence="2 3" key="1">
    <citation type="submission" date="2020-03" db="EMBL/GenBank/DDBJ databases">
        <title>Genomic Encyclopedia of Type Strains, Phase IV (KMG-IV): sequencing the most valuable type-strain genomes for metagenomic binning, comparative biology and taxonomic classification.</title>
        <authorList>
            <person name="Goeker M."/>
        </authorList>
    </citation>
    <scope>NUCLEOTIDE SEQUENCE [LARGE SCALE GENOMIC DNA]</scope>
    <source>
        <strain evidence="2 3">DSM 101599</strain>
    </source>
</reference>
<accession>A0ABX0U802</accession>
<dbReference type="SUPFAM" id="SSF56935">
    <property type="entry name" value="Porins"/>
    <property type="match status" value="1"/>
</dbReference>
<dbReference type="EMBL" id="JAASQL010000001">
    <property type="protein sequence ID" value="NIJ44977.1"/>
    <property type="molecule type" value="Genomic_DNA"/>
</dbReference>
<dbReference type="Pfam" id="PF13372">
    <property type="entry name" value="Alginate_exp"/>
    <property type="match status" value="1"/>
</dbReference>
<dbReference type="InterPro" id="IPR053728">
    <property type="entry name" value="Alginate_Permeability_Chnl"/>
</dbReference>
<evidence type="ECO:0000313" key="3">
    <source>
        <dbReference type="Proteomes" id="UP000745859"/>
    </source>
</evidence>
<feature type="domain" description="Alginate export" evidence="1">
    <location>
        <begin position="4"/>
        <end position="296"/>
    </location>
</feature>
<dbReference type="Proteomes" id="UP000745859">
    <property type="component" value="Unassembled WGS sequence"/>
</dbReference>
<protein>
    <recommendedName>
        <fullName evidence="1">Alginate export domain-containing protein</fullName>
    </recommendedName>
</protein>
<comment type="caution">
    <text evidence="2">The sequence shown here is derived from an EMBL/GenBank/DDBJ whole genome shotgun (WGS) entry which is preliminary data.</text>
</comment>
<organism evidence="2 3">
    <name type="scientific">Wenyingzhuangia heitensis</name>
    <dbReference type="NCBI Taxonomy" id="1487859"/>
    <lineage>
        <taxon>Bacteria</taxon>
        <taxon>Pseudomonadati</taxon>
        <taxon>Bacteroidota</taxon>
        <taxon>Flavobacteriia</taxon>
        <taxon>Flavobacteriales</taxon>
        <taxon>Flavobacteriaceae</taxon>
        <taxon>Wenyingzhuangia</taxon>
    </lineage>
</organism>
<evidence type="ECO:0000313" key="2">
    <source>
        <dbReference type="EMBL" id="NIJ44977.1"/>
    </source>
</evidence>
<sequence length="402" mass="47179">MSLEYRPRAEYRKGYRSLPEQDSDAAFFISHRARINIDFKNEKFLFHTTLQDIRVWGDTDPRDDTGKAQFYEFYVEPSITHNLSVRVGRQRIMYDNQRLFAENNWRQAGGQHDAVRFIYKKEKLNVDLIGAYNQNQASETDISYDVDWDIYRAMAANFIKYKANKNLTLTAINIADEYTDPSTNNIKGYWKSTNGGRVTYQKNKLTYTLASYYQWGKIENGKQHSAYYIEPELTWKKSDKYSVKFGAQIFSGDKDKTDQKSTSFLAQYGAFHRHNGGMDYTQKTVRTNEHEGIINPYIMQDFTFFPKFSLNWQSHLLGSQTQLTKTVNTTTQKLDRFYAWENDFRFFYKPNKYTKIEFSHLFLIPTNSISAIDTGKDGDTNKIAQFTYLAISWTPNLLNIRN</sequence>
<name>A0ABX0U802_9FLAO</name>
<dbReference type="InterPro" id="IPR025388">
    <property type="entry name" value="Alginate_export_dom"/>
</dbReference>
<evidence type="ECO:0000259" key="1">
    <source>
        <dbReference type="Pfam" id="PF13372"/>
    </source>
</evidence>
<dbReference type="Gene3D" id="2.40.160.100">
    <property type="match status" value="1"/>
</dbReference>